<dbReference type="InParanoid" id="M0D3S4"/>
<evidence type="ECO:0000313" key="3">
    <source>
        <dbReference type="Proteomes" id="UP000011513"/>
    </source>
</evidence>
<reference evidence="2 3" key="1">
    <citation type="journal article" date="2014" name="PLoS Genet.">
        <title>Phylogenetically driven sequencing of extremely halophilic archaea reveals strategies for static and dynamic osmo-response.</title>
        <authorList>
            <person name="Becker E.A."/>
            <person name="Seitzer P.M."/>
            <person name="Tritt A."/>
            <person name="Larsen D."/>
            <person name="Krusor M."/>
            <person name="Yao A.I."/>
            <person name="Wu D."/>
            <person name="Madern D."/>
            <person name="Eisen J.A."/>
            <person name="Darling A.E."/>
            <person name="Facciotti M.T."/>
        </authorList>
    </citation>
    <scope>NUCLEOTIDE SEQUENCE [LARGE SCALE GENOMIC DNA]</scope>
    <source>
        <strain evidence="2 3">JCM 14848</strain>
    </source>
</reference>
<proteinExistence type="predicted"/>
<protein>
    <recommendedName>
        <fullName evidence="4">Glycosyl hydrolase</fullName>
    </recommendedName>
</protein>
<comment type="caution">
    <text evidence="2">The sequence shown here is derived from an EMBL/GenBank/DDBJ whole genome shotgun (WGS) entry which is preliminary data.</text>
</comment>
<name>M0D3S4_HALPD</name>
<dbReference type="CDD" id="cd15482">
    <property type="entry name" value="Sialidase_non-viral"/>
    <property type="match status" value="1"/>
</dbReference>
<feature type="compositionally biased region" description="Basic and acidic residues" evidence="1">
    <location>
        <begin position="157"/>
        <end position="183"/>
    </location>
</feature>
<dbReference type="EMBL" id="AOIV01000026">
    <property type="protein sequence ID" value="ELZ30075.1"/>
    <property type="molecule type" value="Genomic_DNA"/>
</dbReference>
<dbReference type="PANTHER" id="PTHR43739">
    <property type="entry name" value="XYLOGLUCANASE (EUROFUNG)"/>
    <property type="match status" value="1"/>
</dbReference>
<dbReference type="GO" id="GO:0010411">
    <property type="term" value="P:xyloglucan metabolic process"/>
    <property type="evidence" value="ECO:0007669"/>
    <property type="project" value="TreeGrafter"/>
</dbReference>
<evidence type="ECO:0008006" key="4">
    <source>
        <dbReference type="Google" id="ProtNLM"/>
    </source>
</evidence>
<keyword evidence="3" id="KW-1185">Reference proteome</keyword>
<feature type="region of interest" description="Disordered" evidence="1">
    <location>
        <begin position="157"/>
        <end position="186"/>
    </location>
</feature>
<accession>M0D3S4</accession>
<dbReference type="AlphaFoldDB" id="M0D3S4"/>
<dbReference type="eggNOG" id="arCOG08113">
    <property type="taxonomic scope" value="Archaea"/>
</dbReference>
<dbReference type="InterPro" id="IPR052025">
    <property type="entry name" value="Xyloglucanase_GH74"/>
</dbReference>
<dbReference type="RefSeq" id="WP_008387027.1">
    <property type="nucleotide sequence ID" value="NZ_AOIV01000026.1"/>
</dbReference>
<organism evidence="2 3">
    <name type="scientific">Halogeometricum pallidum JCM 14848</name>
    <dbReference type="NCBI Taxonomy" id="1227487"/>
    <lineage>
        <taxon>Archaea</taxon>
        <taxon>Methanobacteriati</taxon>
        <taxon>Methanobacteriota</taxon>
        <taxon>Stenosarchaea group</taxon>
        <taxon>Halobacteria</taxon>
        <taxon>Halobacteriales</taxon>
        <taxon>Haloferacaceae</taxon>
        <taxon>Halogeometricum</taxon>
    </lineage>
</organism>
<dbReference type="Proteomes" id="UP000011513">
    <property type="component" value="Unassembled WGS sequence"/>
</dbReference>
<gene>
    <name evidence="2" type="ORF">C474_11955</name>
</gene>
<evidence type="ECO:0000256" key="1">
    <source>
        <dbReference type="SAM" id="MobiDB-lite"/>
    </source>
</evidence>
<dbReference type="OrthoDB" id="197823at2157"/>
<dbReference type="InterPro" id="IPR015943">
    <property type="entry name" value="WD40/YVTN_repeat-like_dom_sf"/>
</dbReference>
<dbReference type="PATRIC" id="fig|1227487.5.peg.2416"/>
<evidence type="ECO:0000313" key="2">
    <source>
        <dbReference type="EMBL" id="ELZ30075.1"/>
    </source>
</evidence>
<dbReference type="SUPFAM" id="SSF110296">
    <property type="entry name" value="Oligoxyloglucan reducing end-specific cellobiohydrolase"/>
    <property type="match status" value="1"/>
</dbReference>
<dbReference type="Gene3D" id="2.130.10.10">
    <property type="entry name" value="YVTN repeat-like/Quinoprotein amine dehydrogenase"/>
    <property type="match status" value="1"/>
</dbReference>
<sequence>MEGGVLVVEDAGTGSPTARRTFGGHDVECLASDADAPARAFCGTFESGLHRTDDGGETWERVGADALPESVTSVAVSPRDPAVVYAGTEPSAVFASADGGETWRELDGLTDLPSASEWSFPPRPDTHHARWIEPDPNDPEHLYVGVEAGALVRTRDGGETWEDRVPSARRDTHSMTTHADEPGRAWTAAGDGYAETRDGGETWTHPQEGLDHRYCWSVVVDRTDPSRVLISSASGPRSAHDADRAESYLYRREGDGAWERLDEAGMPTGPGVVRAVLARGGDAGEFYAVTNRGLYRTADGGDSFDRLDVPWPDAYERQTPAGLAAVPTVER</sequence>
<dbReference type="PANTHER" id="PTHR43739:SF5">
    <property type="entry name" value="EXO-ALPHA-SIALIDASE"/>
    <property type="match status" value="1"/>
</dbReference>